<dbReference type="Gene3D" id="3.40.1170.60">
    <property type="match status" value="1"/>
</dbReference>
<accession>A0A395V940</accession>
<feature type="binding site" evidence="6">
    <location>
        <position position="10"/>
    </location>
    <ligand>
        <name>Mg(2+)</name>
        <dbReference type="ChEBI" id="CHEBI:18420"/>
    </ligand>
</feature>
<dbReference type="SUPFAM" id="SSF100879">
    <property type="entry name" value="Lesion bypass DNA polymerase (Y-family), little finger domain"/>
    <property type="match status" value="1"/>
</dbReference>
<protein>
    <recommendedName>
        <fullName evidence="6">DNA polymerase IV</fullName>
        <shortName evidence="6">Pol IV</shortName>
        <ecNumber evidence="6">2.7.7.7</ecNumber>
    </recommendedName>
</protein>
<keyword evidence="4 6" id="KW-0227">DNA damage</keyword>
<dbReference type="InterPro" id="IPR001126">
    <property type="entry name" value="UmuC"/>
</dbReference>
<keyword evidence="6" id="KW-0460">Magnesium</keyword>
<dbReference type="InterPro" id="IPR022880">
    <property type="entry name" value="DNApol_IV"/>
</dbReference>
<dbReference type="CDD" id="cd03586">
    <property type="entry name" value="PolY_Pol_IV_kappa"/>
    <property type="match status" value="1"/>
</dbReference>
<proteinExistence type="inferred from homology"/>
<feature type="domain" description="UmuC" evidence="8">
    <location>
        <begin position="6"/>
        <end position="195"/>
    </location>
</feature>
<keyword evidence="6" id="KW-0238">DNA-binding</keyword>
<comment type="catalytic activity">
    <reaction evidence="6">
        <text>DNA(n) + a 2'-deoxyribonucleoside 5'-triphosphate = DNA(n+1) + diphosphate</text>
        <dbReference type="Rhea" id="RHEA:22508"/>
        <dbReference type="Rhea" id="RHEA-COMP:17339"/>
        <dbReference type="Rhea" id="RHEA-COMP:17340"/>
        <dbReference type="ChEBI" id="CHEBI:33019"/>
        <dbReference type="ChEBI" id="CHEBI:61560"/>
        <dbReference type="ChEBI" id="CHEBI:173112"/>
        <dbReference type="EC" id="2.7.7.7"/>
    </reaction>
</comment>
<dbReference type="InterPro" id="IPR043128">
    <property type="entry name" value="Rev_trsase/Diguanyl_cyclase"/>
</dbReference>
<dbReference type="Gene3D" id="3.30.1490.100">
    <property type="entry name" value="DNA polymerase, Y-family, little finger domain"/>
    <property type="match status" value="1"/>
</dbReference>
<feature type="binding site" evidence="6">
    <location>
        <position position="113"/>
    </location>
    <ligand>
        <name>Mg(2+)</name>
        <dbReference type="ChEBI" id="CHEBI:18420"/>
    </ligand>
</feature>
<keyword evidence="6" id="KW-0234">DNA repair</keyword>
<dbReference type="Pfam" id="PF00817">
    <property type="entry name" value="IMS"/>
    <property type="match status" value="1"/>
</dbReference>
<dbReference type="InterPro" id="IPR043502">
    <property type="entry name" value="DNA/RNA_pol_sf"/>
</dbReference>
<dbReference type="GO" id="GO:0006261">
    <property type="term" value="P:DNA-templated DNA replication"/>
    <property type="evidence" value="ECO:0007669"/>
    <property type="project" value="UniProtKB-UniRule"/>
</dbReference>
<reference evidence="9 10" key="1">
    <citation type="submission" date="2018-08" db="EMBL/GenBank/DDBJ databases">
        <title>A genome reference for cultivated species of the human gut microbiota.</title>
        <authorList>
            <person name="Zou Y."/>
            <person name="Xue W."/>
            <person name="Luo G."/>
        </authorList>
    </citation>
    <scope>NUCLEOTIDE SEQUENCE [LARGE SCALE GENOMIC DNA]</scope>
    <source>
        <strain evidence="9 10">AF22-12AC</strain>
    </source>
</reference>
<evidence type="ECO:0000256" key="5">
    <source>
        <dbReference type="ARBA" id="ARBA00022932"/>
    </source>
</evidence>
<dbReference type="InterPro" id="IPR017961">
    <property type="entry name" value="DNA_pol_Y-fam_little_finger"/>
</dbReference>
<dbReference type="InterPro" id="IPR036775">
    <property type="entry name" value="DNA_pol_Y-fam_lit_finger_sf"/>
</dbReference>
<keyword evidence="2 6" id="KW-0515">Mutator protein</keyword>
<comment type="cofactor">
    <cofactor evidence="6">
        <name>Mg(2+)</name>
        <dbReference type="ChEBI" id="CHEBI:18420"/>
    </cofactor>
    <text evidence="6">Binds 2 magnesium ions per subunit.</text>
</comment>
<evidence type="ECO:0000256" key="3">
    <source>
        <dbReference type="ARBA" id="ARBA00022695"/>
    </source>
</evidence>
<evidence type="ECO:0000313" key="10">
    <source>
        <dbReference type="Proteomes" id="UP000266172"/>
    </source>
</evidence>
<dbReference type="GO" id="GO:0003887">
    <property type="term" value="F:DNA-directed DNA polymerase activity"/>
    <property type="evidence" value="ECO:0007669"/>
    <property type="project" value="UniProtKB-UniRule"/>
</dbReference>
<keyword evidence="6" id="KW-0235">DNA replication</keyword>
<name>A0A395V940_9FIRM</name>
<dbReference type="Pfam" id="PF11799">
    <property type="entry name" value="IMS_C"/>
    <property type="match status" value="1"/>
</dbReference>
<comment type="function">
    <text evidence="6">Poorly processive, error-prone DNA polymerase involved in untargeted mutagenesis. Copies undamaged DNA at stalled replication forks, which arise in vivo from mismatched or misaligned primer ends. These misaligned primers can be extended by PolIV. Exhibits no 3'-5' exonuclease (proofreading) activity. May be involved in translesional synthesis, in conjunction with the beta clamp from PolIII.</text>
</comment>
<gene>
    <name evidence="6" type="primary">dinB</name>
    <name evidence="9" type="ORF">DWX93_00240</name>
</gene>
<dbReference type="HAMAP" id="MF_01113">
    <property type="entry name" value="DNApol_IV"/>
    <property type="match status" value="1"/>
</dbReference>
<evidence type="ECO:0000259" key="8">
    <source>
        <dbReference type="PROSITE" id="PS50173"/>
    </source>
</evidence>
<sequence>MPQPLIYHIDVNSAFLSWEAAELLRQDPDAPDIRSFPSVIGGSEKTRHGIVLAKSPSAAALGVCTGEPLAQARRKCPDLKIYAPHYSIYVERSRQFMALLKEYAPSVDAYSIDEAFCDMTGTSSLYGNPVDFAHRLKDEIHTRLGFTVNIGISSNRLLAKTASDFEKPDKVHTLFPSEMEEKFWPLPIEDLFFVGKSTALRLRSLGITTIGQLAKSDHAMILSVFKSHGDTIWNYANGIESTPLSHNDAASKGFGNSLTLQYDVTDAAVAKHVLLSLCETVGARIRAAGAYVSVVQVQIVDNDFRHTSRQVTLASSTNVTEKLYTCACELFDELWDYRPIRLLGVSTGKATQEHYEQYDLFDMQKNEKLSRLNVAVDAIRSRYGEDSIKRACFIEADDAAPALSHMTGGMQRAKRNAAHPADAASDPARPRNRQP</sequence>
<dbReference type="GO" id="GO:0003684">
    <property type="term" value="F:damaged DNA binding"/>
    <property type="evidence" value="ECO:0007669"/>
    <property type="project" value="InterPro"/>
</dbReference>
<dbReference type="PROSITE" id="PS50173">
    <property type="entry name" value="UMUC"/>
    <property type="match status" value="1"/>
</dbReference>
<keyword evidence="3 6" id="KW-0548">Nucleotidyltransferase</keyword>
<dbReference type="Proteomes" id="UP000266172">
    <property type="component" value="Unassembled WGS sequence"/>
</dbReference>
<keyword evidence="6" id="KW-0479">Metal-binding</keyword>
<dbReference type="Gene3D" id="1.10.150.20">
    <property type="entry name" value="5' to 3' exonuclease, C-terminal subdomain"/>
    <property type="match status" value="1"/>
</dbReference>
<feature type="compositionally biased region" description="Low complexity" evidence="7">
    <location>
        <begin position="418"/>
        <end position="427"/>
    </location>
</feature>
<comment type="caution">
    <text evidence="9">The sequence shown here is derived from an EMBL/GenBank/DDBJ whole genome shotgun (WGS) entry which is preliminary data.</text>
</comment>
<comment type="similarity">
    <text evidence="1 6">Belongs to the DNA polymerase type-Y family.</text>
</comment>
<dbReference type="PANTHER" id="PTHR11076">
    <property type="entry name" value="DNA REPAIR POLYMERASE UMUC / TRANSFERASE FAMILY MEMBER"/>
    <property type="match status" value="1"/>
</dbReference>
<evidence type="ECO:0000256" key="1">
    <source>
        <dbReference type="ARBA" id="ARBA00010945"/>
    </source>
</evidence>
<feature type="active site" evidence="6">
    <location>
        <position position="114"/>
    </location>
</feature>
<feature type="region of interest" description="Disordered" evidence="7">
    <location>
        <begin position="407"/>
        <end position="435"/>
    </location>
</feature>
<dbReference type="Gene3D" id="3.30.70.270">
    <property type="match status" value="1"/>
</dbReference>
<comment type="subcellular location">
    <subcellularLocation>
        <location evidence="6">Cytoplasm</location>
    </subcellularLocation>
</comment>
<dbReference type="GO" id="GO:0006281">
    <property type="term" value="P:DNA repair"/>
    <property type="evidence" value="ECO:0007669"/>
    <property type="project" value="UniProtKB-UniRule"/>
</dbReference>
<keyword evidence="5 6" id="KW-0239">DNA-directed DNA polymerase</keyword>
<organism evidence="9 10">
    <name type="scientific">Roseburia hominis</name>
    <dbReference type="NCBI Taxonomy" id="301301"/>
    <lineage>
        <taxon>Bacteria</taxon>
        <taxon>Bacillati</taxon>
        <taxon>Bacillota</taxon>
        <taxon>Clostridia</taxon>
        <taxon>Lachnospirales</taxon>
        <taxon>Lachnospiraceae</taxon>
        <taxon>Roseburia</taxon>
    </lineage>
</organism>
<evidence type="ECO:0000256" key="6">
    <source>
        <dbReference type="HAMAP-Rule" id="MF_01113"/>
    </source>
</evidence>
<evidence type="ECO:0000313" key="9">
    <source>
        <dbReference type="EMBL" id="RGS41811.1"/>
    </source>
</evidence>
<evidence type="ECO:0000256" key="2">
    <source>
        <dbReference type="ARBA" id="ARBA00022457"/>
    </source>
</evidence>
<dbReference type="GO" id="GO:0042276">
    <property type="term" value="P:error-prone translesion synthesis"/>
    <property type="evidence" value="ECO:0007669"/>
    <property type="project" value="TreeGrafter"/>
</dbReference>
<dbReference type="EC" id="2.7.7.7" evidence="6"/>
<dbReference type="GO" id="GO:0005829">
    <property type="term" value="C:cytosol"/>
    <property type="evidence" value="ECO:0007669"/>
    <property type="project" value="TreeGrafter"/>
</dbReference>
<dbReference type="SUPFAM" id="SSF56672">
    <property type="entry name" value="DNA/RNA polymerases"/>
    <property type="match status" value="1"/>
</dbReference>
<dbReference type="PANTHER" id="PTHR11076:SF35">
    <property type="entry name" value="DNA REPAIR PROTEIN HOMOLOG YOBH"/>
    <property type="match status" value="1"/>
</dbReference>
<feature type="site" description="Substrate discrimination" evidence="6">
    <location>
        <position position="15"/>
    </location>
</feature>
<dbReference type="GO" id="GO:0000287">
    <property type="term" value="F:magnesium ion binding"/>
    <property type="evidence" value="ECO:0007669"/>
    <property type="project" value="UniProtKB-UniRule"/>
</dbReference>
<evidence type="ECO:0000256" key="7">
    <source>
        <dbReference type="SAM" id="MobiDB-lite"/>
    </source>
</evidence>
<keyword evidence="6" id="KW-0963">Cytoplasm</keyword>
<dbReference type="RefSeq" id="WP_118096049.1">
    <property type="nucleotide sequence ID" value="NZ_QRVL01000001.1"/>
</dbReference>
<dbReference type="AlphaFoldDB" id="A0A395V940"/>
<comment type="subunit">
    <text evidence="6">Monomer.</text>
</comment>
<dbReference type="EMBL" id="QRVL01000001">
    <property type="protein sequence ID" value="RGS41811.1"/>
    <property type="molecule type" value="Genomic_DNA"/>
</dbReference>
<keyword evidence="6" id="KW-0808">Transferase</keyword>
<dbReference type="InterPro" id="IPR050116">
    <property type="entry name" value="DNA_polymerase-Y"/>
</dbReference>
<dbReference type="GO" id="GO:0009432">
    <property type="term" value="P:SOS response"/>
    <property type="evidence" value="ECO:0007669"/>
    <property type="project" value="TreeGrafter"/>
</dbReference>
<evidence type="ECO:0000256" key="4">
    <source>
        <dbReference type="ARBA" id="ARBA00022763"/>
    </source>
</evidence>